<dbReference type="Proteomes" id="UP001443914">
    <property type="component" value="Unassembled WGS sequence"/>
</dbReference>
<gene>
    <name evidence="1" type="ORF">RND81_09G183300</name>
</gene>
<sequence length="99" mass="10964">MKINEHMRVRFLTVAAPRGGPRAAPRVCPRAAPRPDLTFRVIDGPLQTGIRVSVENTVDILPIRTTLFSLLYNREPAQLVGIYSNCPSTVTGIHQTQPM</sequence>
<dbReference type="EMBL" id="JBDFQZ010000009">
    <property type="protein sequence ID" value="KAK9691214.1"/>
    <property type="molecule type" value="Genomic_DNA"/>
</dbReference>
<evidence type="ECO:0000313" key="2">
    <source>
        <dbReference type="Proteomes" id="UP001443914"/>
    </source>
</evidence>
<organism evidence="1 2">
    <name type="scientific">Saponaria officinalis</name>
    <name type="common">Common soapwort</name>
    <name type="synonym">Lychnis saponaria</name>
    <dbReference type="NCBI Taxonomy" id="3572"/>
    <lineage>
        <taxon>Eukaryota</taxon>
        <taxon>Viridiplantae</taxon>
        <taxon>Streptophyta</taxon>
        <taxon>Embryophyta</taxon>
        <taxon>Tracheophyta</taxon>
        <taxon>Spermatophyta</taxon>
        <taxon>Magnoliopsida</taxon>
        <taxon>eudicotyledons</taxon>
        <taxon>Gunneridae</taxon>
        <taxon>Pentapetalae</taxon>
        <taxon>Caryophyllales</taxon>
        <taxon>Caryophyllaceae</taxon>
        <taxon>Caryophylleae</taxon>
        <taxon>Saponaria</taxon>
    </lineage>
</organism>
<reference evidence="1" key="1">
    <citation type="submission" date="2024-03" db="EMBL/GenBank/DDBJ databases">
        <title>WGS assembly of Saponaria officinalis var. Norfolk2.</title>
        <authorList>
            <person name="Jenkins J."/>
            <person name="Shu S."/>
            <person name="Grimwood J."/>
            <person name="Barry K."/>
            <person name="Goodstein D."/>
            <person name="Schmutz J."/>
            <person name="Leebens-Mack J."/>
            <person name="Osbourn A."/>
        </authorList>
    </citation>
    <scope>NUCLEOTIDE SEQUENCE [LARGE SCALE GENOMIC DNA]</scope>
    <source>
        <strain evidence="1">JIC</strain>
    </source>
</reference>
<comment type="caution">
    <text evidence="1">The sequence shown here is derived from an EMBL/GenBank/DDBJ whole genome shotgun (WGS) entry which is preliminary data.</text>
</comment>
<proteinExistence type="predicted"/>
<dbReference type="AlphaFoldDB" id="A0AAW1INK0"/>
<evidence type="ECO:0000313" key="1">
    <source>
        <dbReference type="EMBL" id="KAK9691214.1"/>
    </source>
</evidence>
<keyword evidence="2" id="KW-1185">Reference proteome</keyword>
<name>A0AAW1INK0_SAPOF</name>
<protein>
    <submittedName>
        <fullName evidence="1">Uncharacterized protein</fullName>
    </submittedName>
</protein>
<accession>A0AAW1INK0</accession>